<name>A0ABV7ZRR0_9CORY</name>
<keyword evidence="2" id="KW-1185">Reference proteome</keyword>
<evidence type="ECO:0000313" key="2">
    <source>
        <dbReference type="Proteomes" id="UP001595751"/>
    </source>
</evidence>
<protein>
    <submittedName>
        <fullName evidence="1">Uncharacterized protein</fullName>
    </submittedName>
</protein>
<dbReference type="RefSeq" id="WP_290289484.1">
    <property type="nucleotide sequence ID" value="NZ_CP047211.1"/>
</dbReference>
<dbReference type="Proteomes" id="UP001595751">
    <property type="component" value="Unassembled WGS sequence"/>
</dbReference>
<reference evidence="2" key="1">
    <citation type="journal article" date="2019" name="Int. J. Syst. Evol. Microbiol.">
        <title>The Global Catalogue of Microorganisms (GCM) 10K type strain sequencing project: providing services to taxonomists for standard genome sequencing and annotation.</title>
        <authorList>
            <consortium name="The Broad Institute Genomics Platform"/>
            <consortium name="The Broad Institute Genome Sequencing Center for Infectious Disease"/>
            <person name="Wu L."/>
            <person name="Ma J."/>
        </authorList>
    </citation>
    <scope>NUCLEOTIDE SEQUENCE [LARGE SCALE GENOMIC DNA]</scope>
    <source>
        <strain evidence="2">CCUG 53252</strain>
    </source>
</reference>
<gene>
    <name evidence="1" type="ORF">ACFORJ_07870</name>
</gene>
<evidence type="ECO:0000313" key="1">
    <source>
        <dbReference type="EMBL" id="MFC3850081.1"/>
    </source>
</evidence>
<dbReference type="EMBL" id="JBHRZN010000002">
    <property type="protein sequence ID" value="MFC3850081.1"/>
    <property type="molecule type" value="Genomic_DNA"/>
</dbReference>
<comment type="caution">
    <text evidence="1">The sequence shown here is derived from an EMBL/GenBank/DDBJ whole genome shotgun (WGS) entry which is preliminary data.</text>
</comment>
<organism evidence="1 2">
    <name type="scientific">Corynebacterium hansenii</name>
    <dbReference type="NCBI Taxonomy" id="394964"/>
    <lineage>
        <taxon>Bacteria</taxon>
        <taxon>Bacillati</taxon>
        <taxon>Actinomycetota</taxon>
        <taxon>Actinomycetes</taxon>
        <taxon>Mycobacteriales</taxon>
        <taxon>Corynebacteriaceae</taxon>
        <taxon>Corynebacterium</taxon>
    </lineage>
</organism>
<sequence length="63" mass="7068">MMMHTVRLDAPWDEHVQGFMDECLMLKHEAEEYADIMAGLGLIRPSDRMSQYSDAGIPAGVSL</sequence>
<proteinExistence type="predicted"/>
<accession>A0ABV7ZRR0</accession>